<evidence type="ECO:0000313" key="2">
    <source>
        <dbReference type="Proteomes" id="UP000026915"/>
    </source>
</evidence>
<dbReference type="AlphaFoldDB" id="A0A061FQN2"/>
<protein>
    <submittedName>
        <fullName evidence="1">Uncharacterized protein</fullName>
    </submittedName>
</protein>
<dbReference type="Gramene" id="EOY19178">
    <property type="protein sequence ID" value="EOY19178"/>
    <property type="gene ID" value="TCM_044032"/>
</dbReference>
<gene>
    <name evidence="1" type="ORF">TCM_044032</name>
</gene>
<dbReference type="Proteomes" id="UP000026915">
    <property type="component" value="Chromosome 10"/>
</dbReference>
<proteinExistence type="predicted"/>
<organism evidence="1 2">
    <name type="scientific">Theobroma cacao</name>
    <name type="common">Cacao</name>
    <name type="synonym">Cocoa</name>
    <dbReference type="NCBI Taxonomy" id="3641"/>
    <lineage>
        <taxon>Eukaryota</taxon>
        <taxon>Viridiplantae</taxon>
        <taxon>Streptophyta</taxon>
        <taxon>Embryophyta</taxon>
        <taxon>Tracheophyta</taxon>
        <taxon>Spermatophyta</taxon>
        <taxon>Magnoliopsida</taxon>
        <taxon>eudicotyledons</taxon>
        <taxon>Gunneridae</taxon>
        <taxon>Pentapetalae</taxon>
        <taxon>rosids</taxon>
        <taxon>malvids</taxon>
        <taxon>Malvales</taxon>
        <taxon>Malvaceae</taxon>
        <taxon>Byttnerioideae</taxon>
        <taxon>Theobroma</taxon>
    </lineage>
</organism>
<dbReference type="HOGENOM" id="CLU_2817582_0_0_1"/>
<name>A0A061FQN2_THECC</name>
<dbReference type="EMBL" id="CM001888">
    <property type="protein sequence ID" value="EOY19178.1"/>
    <property type="molecule type" value="Genomic_DNA"/>
</dbReference>
<sequence>MLATLYCQNFIDWFKIICRQSISSRISFGLTSLEIVGLHSCTLLVISRSICHCRIILNIWLTVLLCV</sequence>
<dbReference type="InParanoid" id="A0A061FQN2"/>
<accession>A0A061FQN2</accession>
<evidence type="ECO:0000313" key="1">
    <source>
        <dbReference type="EMBL" id="EOY19178.1"/>
    </source>
</evidence>
<reference evidence="1 2" key="1">
    <citation type="journal article" date="2013" name="Genome Biol.">
        <title>The genome sequence of the most widely cultivated cacao type and its use to identify candidate genes regulating pod color.</title>
        <authorList>
            <person name="Motamayor J.C."/>
            <person name="Mockaitis K."/>
            <person name="Schmutz J."/>
            <person name="Haiminen N."/>
            <person name="Iii D.L."/>
            <person name="Cornejo O."/>
            <person name="Findley S.D."/>
            <person name="Zheng P."/>
            <person name="Utro F."/>
            <person name="Royaert S."/>
            <person name="Saski C."/>
            <person name="Jenkins J."/>
            <person name="Podicheti R."/>
            <person name="Zhao M."/>
            <person name="Scheffler B.E."/>
            <person name="Stack J.C."/>
            <person name="Feltus F.A."/>
            <person name="Mustiga G.M."/>
            <person name="Amores F."/>
            <person name="Phillips W."/>
            <person name="Marelli J.P."/>
            <person name="May G.D."/>
            <person name="Shapiro H."/>
            <person name="Ma J."/>
            <person name="Bustamante C.D."/>
            <person name="Schnell R.J."/>
            <person name="Main D."/>
            <person name="Gilbert D."/>
            <person name="Parida L."/>
            <person name="Kuhn D.N."/>
        </authorList>
    </citation>
    <scope>NUCLEOTIDE SEQUENCE [LARGE SCALE GENOMIC DNA]</scope>
    <source>
        <strain evidence="2">cv. Matina 1-6</strain>
    </source>
</reference>
<keyword evidence="2" id="KW-1185">Reference proteome</keyword>